<dbReference type="InterPro" id="IPR035965">
    <property type="entry name" value="PAS-like_dom_sf"/>
</dbReference>
<dbReference type="PANTHER" id="PTHR47429">
    <property type="entry name" value="PROTEIN TWIN LOV 1"/>
    <property type="match status" value="1"/>
</dbReference>
<reference evidence="6 7" key="1">
    <citation type="submission" date="2018-06" db="EMBL/GenBank/DDBJ databases">
        <title>Genome Sequence of the Brown Rot Fungal Pathogen Monilinia fructigena.</title>
        <authorList>
            <person name="Landi L."/>
            <person name="De Miccolis Angelini R.M."/>
            <person name="Pollastro S."/>
            <person name="Abate D."/>
            <person name="Faretra F."/>
            <person name="Romanazzi G."/>
        </authorList>
    </citation>
    <scope>NUCLEOTIDE SEQUENCE [LARGE SCALE GENOMIC DNA]</scope>
    <source>
        <strain evidence="6 7">Mfrg269</strain>
    </source>
</reference>
<protein>
    <recommendedName>
        <fullName evidence="5">PAC domain-containing protein</fullName>
    </recommendedName>
</protein>
<dbReference type="SUPFAM" id="SSF55785">
    <property type="entry name" value="PYP-like sensor domain (PAS domain)"/>
    <property type="match status" value="1"/>
</dbReference>
<keyword evidence="3" id="KW-0157">Chromophore</keyword>
<keyword evidence="1" id="KW-0285">Flavoprotein</keyword>
<name>A0A395J8G1_9HELO</name>
<evidence type="ECO:0000256" key="4">
    <source>
        <dbReference type="SAM" id="MobiDB-lite"/>
    </source>
</evidence>
<dbReference type="Proteomes" id="UP000249056">
    <property type="component" value="Unassembled WGS sequence"/>
</dbReference>
<feature type="region of interest" description="Disordered" evidence="4">
    <location>
        <begin position="1"/>
        <end position="31"/>
    </location>
</feature>
<dbReference type="EMBL" id="QKRW01000001">
    <property type="protein sequence ID" value="RAL68404.1"/>
    <property type="molecule type" value="Genomic_DNA"/>
</dbReference>
<dbReference type="PANTHER" id="PTHR47429:SF2">
    <property type="entry name" value="PROTEIN TWIN LOV 1"/>
    <property type="match status" value="1"/>
</dbReference>
<gene>
    <name evidence="6" type="ORF">DID88_007135</name>
</gene>
<dbReference type="PROSITE" id="PS50113">
    <property type="entry name" value="PAC"/>
    <property type="match status" value="1"/>
</dbReference>
<evidence type="ECO:0000256" key="2">
    <source>
        <dbReference type="ARBA" id="ARBA00022643"/>
    </source>
</evidence>
<sequence length="750" mass="83553">MNNVEDSENRSRAPSTPLKSPDSERSQFFDLSPPISSCKDIKIEDLARRLFSSEHLLFILHNHALFQKFSNFITRFKPNLAPTLIRYLETIKAIKAIEYANAVAQKIRWPPSTSFCEISKAQAAVIDVQFDDYSTKELALLVKEALPAWVTYNLSNVVFDCVAKDITGHRVSALQDWVGNLAEVFCLTDPSVHDNPIVYSTEEFHRTTQYGTRHAIDHNCRFLQGPGTDEDAVLRMSKAISSGQEVNEVLLNYRRDGSCFINLCMIAPLYDDKGNTRYFIGAQVDVSGLVEEGRGIESFQALLQKDQEASQFSTIGGTANTIDPQPLQYGDSDLKYSKFRDRTQEMLGELHELSNMFGQYEADVLAQSFQLSSSDKISDRSSIRSDEPTVDNGRDSSKRTVEPKDESAFRYSFSQLYLGHSSQGAGLSSVYKNYLLVRPYPSLQIMFVSPSLRLPGLVRTNLFTKLGGSQNTLSTLEEAFKDGAAITSKVLWLPKNNSEDNGMMTGIGREVRARGIRCTPLLGKDGRVGVWMVVLIPLEGEEEPGMKGQHFGASGVSLPLPESIDRSKEWDKIAKHDIGTNTDNGTHRNWYRKTSIHGELGIVIPQHTNDRESCASSSTFMNVSLNAEDPRSKMAASKNWEHEISPTNSQEFRWESGGYGYGIKKISSPVQLSSWVDDDEGYMRDGQAGSVQKTQGRLWMDATKGSDAEIYAKYLRSSSTAPRNMSGGSARAPSKMGRRRRKDSGIGEVS</sequence>
<dbReference type="AlphaFoldDB" id="A0A395J8G1"/>
<feature type="region of interest" description="Disordered" evidence="4">
    <location>
        <begin position="377"/>
        <end position="403"/>
    </location>
</feature>
<dbReference type="Pfam" id="PF13426">
    <property type="entry name" value="PAS_9"/>
    <property type="match status" value="1"/>
</dbReference>
<keyword evidence="2" id="KW-0288">FMN</keyword>
<evidence type="ECO:0000256" key="3">
    <source>
        <dbReference type="ARBA" id="ARBA00022991"/>
    </source>
</evidence>
<dbReference type="GO" id="GO:0005634">
    <property type="term" value="C:nucleus"/>
    <property type="evidence" value="ECO:0007669"/>
    <property type="project" value="TreeGrafter"/>
</dbReference>
<evidence type="ECO:0000313" key="7">
    <source>
        <dbReference type="Proteomes" id="UP000249056"/>
    </source>
</evidence>
<comment type="caution">
    <text evidence="6">The sequence shown here is derived from an EMBL/GenBank/DDBJ whole genome shotgun (WGS) entry which is preliminary data.</text>
</comment>
<feature type="compositionally biased region" description="Polar residues" evidence="4">
    <location>
        <begin position="716"/>
        <end position="727"/>
    </location>
</feature>
<organism evidence="6 7">
    <name type="scientific">Monilinia fructigena</name>
    <dbReference type="NCBI Taxonomy" id="38457"/>
    <lineage>
        <taxon>Eukaryota</taxon>
        <taxon>Fungi</taxon>
        <taxon>Dikarya</taxon>
        <taxon>Ascomycota</taxon>
        <taxon>Pezizomycotina</taxon>
        <taxon>Leotiomycetes</taxon>
        <taxon>Helotiales</taxon>
        <taxon>Sclerotiniaceae</taxon>
        <taxon>Monilinia</taxon>
    </lineage>
</organism>
<proteinExistence type="predicted"/>
<feature type="region of interest" description="Disordered" evidence="4">
    <location>
        <begin position="716"/>
        <end position="750"/>
    </location>
</feature>
<dbReference type="InterPro" id="IPR000014">
    <property type="entry name" value="PAS"/>
</dbReference>
<dbReference type="Gene3D" id="3.30.450.20">
    <property type="entry name" value="PAS domain"/>
    <property type="match status" value="1"/>
</dbReference>
<evidence type="ECO:0000313" key="6">
    <source>
        <dbReference type="EMBL" id="RAL68404.1"/>
    </source>
</evidence>
<evidence type="ECO:0000259" key="5">
    <source>
        <dbReference type="PROSITE" id="PS50113"/>
    </source>
</evidence>
<dbReference type="InterPro" id="IPR000700">
    <property type="entry name" value="PAS-assoc_C"/>
</dbReference>
<dbReference type="OrthoDB" id="447251at2759"/>
<keyword evidence="7" id="KW-1185">Reference proteome</keyword>
<feature type="domain" description="PAC" evidence="5">
    <location>
        <begin position="244"/>
        <end position="298"/>
    </location>
</feature>
<evidence type="ECO:0000256" key="1">
    <source>
        <dbReference type="ARBA" id="ARBA00022630"/>
    </source>
</evidence>
<accession>A0A395J8G1</accession>